<dbReference type="Pfam" id="PF00474">
    <property type="entry name" value="SSF"/>
    <property type="match status" value="1"/>
</dbReference>
<name>A0A494WUV9_9FIRM</name>
<dbReference type="InterPro" id="IPR038377">
    <property type="entry name" value="Na/Glc_symporter_sf"/>
</dbReference>
<evidence type="ECO:0000256" key="11">
    <source>
        <dbReference type="ARBA" id="ARBA00023201"/>
    </source>
</evidence>
<dbReference type="NCBIfam" id="TIGR00813">
    <property type="entry name" value="sss"/>
    <property type="match status" value="1"/>
</dbReference>
<feature type="transmembrane region" description="Helical" evidence="14">
    <location>
        <begin position="375"/>
        <end position="395"/>
    </location>
</feature>
<evidence type="ECO:0000256" key="1">
    <source>
        <dbReference type="ARBA" id="ARBA00004651"/>
    </source>
</evidence>
<keyword evidence="8" id="KW-0915">Sodium</keyword>
<accession>A0A494WUV9</accession>
<keyword evidence="10 14" id="KW-0472">Membrane</keyword>
<gene>
    <name evidence="15" type="ORF">D7024_06695</name>
</gene>
<evidence type="ECO:0000256" key="5">
    <source>
        <dbReference type="ARBA" id="ARBA00022692"/>
    </source>
</evidence>
<dbReference type="InterPro" id="IPR050277">
    <property type="entry name" value="Sodium:Solute_Symporter"/>
</dbReference>
<evidence type="ECO:0000256" key="2">
    <source>
        <dbReference type="ARBA" id="ARBA00006434"/>
    </source>
</evidence>
<comment type="caution">
    <text evidence="15">The sequence shown here is derived from an EMBL/GenBank/DDBJ whole genome shotgun (WGS) entry which is preliminary data.</text>
</comment>
<comment type="subcellular location">
    <subcellularLocation>
        <location evidence="1">Cell membrane</location>
        <topology evidence="1">Multi-pass membrane protein</topology>
    </subcellularLocation>
</comment>
<evidence type="ECO:0000256" key="12">
    <source>
        <dbReference type="ARBA" id="ARBA00033708"/>
    </source>
</evidence>
<evidence type="ECO:0000256" key="7">
    <source>
        <dbReference type="ARBA" id="ARBA00022989"/>
    </source>
</evidence>
<dbReference type="InterPro" id="IPR001734">
    <property type="entry name" value="Na/solute_symporter"/>
</dbReference>
<protein>
    <submittedName>
        <fullName evidence="15">Sodium:solute symporter family protein</fullName>
    </submittedName>
</protein>
<keyword evidence="16" id="KW-1185">Reference proteome</keyword>
<dbReference type="OrthoDB" id="9810181at2"/>
<dbReference type="GO" id="GO:0006814">
    <property type="term" value="P:sodium ion transport"/>
    <property type="evidence" value="ECO:0007669"/>
    <property type="project" value="UniProtKB-KW"/>
</dbReference>
<evidence type="ECO:0000256" key="13">
    <source>
        <dbReference type="RuleBase" id="RU362091"/>
    </source>
</evidence>
<feature type="transmembrane region" description="Helical" evidence="14">
    <location>
        <begin position="401"/>
        <end position="422"/>
    </location>
</feature>
<evidence type="ECO:0000256" key="8">
    <source>
        <dbReference type="ARBA" id="ARBA00023053"/>
    </source>
</evidence>
<evidence type="ECO:0000313" key="15">
    <source>
        <dbReference type="EMBL" id="RKO66663.1"/>
    </source>
</evidence>
<feature type="transmembrane region" description="Helical" evidence="14">
    <location>
        <begin position="460"/>
        <end position="481"/>
    </location>
</feature>
<reference evidence="15 16" key="1">
    <citation type="submission" date="2018-10" db="EMBL/GenBank/DDBJ databases">
        <authorList>
            <person name="Grouzdev D.S."/>
            <person name="Krutkina M.S."/>
            <person name="Tourova T.P."/>
            <person name="Nazina T.N."/>
        </authorList>
    </citation>
    <scope>NUCLEOTIDE SEQUENCE [LARGE SCALE GENOMIC DNA]</scope>
    <source>
        <strain evidence="15 16">435</strain>
    </source>
</reference>
<keyword evidence="6" id="KW-0769">Symport</keyword>
<evidence type="ECO:0000256" key="6">
    <source>
        <dbReference type="ARBA" id="ARBA00022847"/>
    </source>
</evidence>
<dbReference type="Proteomes" id="UP000271256">
    <property type="component" value="Unassembled WGS sequence"/>
</dbReference>
<keyword evidence="11" id="KW-0739">Sodium transport</keyword>
<comment type="catalytic activity">
    <reaction evidence="12">
        <text>L-proline(in) + Na(+)(in) = L-proline(out) + Na(+)(out)</text>
        <dbReference type="Rhea" id="RHEA:28967"/>
        <dbReference type="ChEBI" id="CHEBI:29101"/>
        <dbReference type="ChEBI" id="CHEBI:60039"/>
    </reaction>
</comment>
<dbReference type="EMBL" id="RBWE01000001">
    <property type="protein sequence ID" value="RKO66663.1"/>
    <property type="molecule type" value="Genomic_DNA"/>
</dbReference>
<keyword evidence="5 14" id="KW-0812">Transmembrane</keyword>
<feature type="transmembrane region" description="Helical" evidence="14">
    <location>
        <begin position="325"/>
        <end position="343"/>
    </location>
</feature>
<comment type="similarity">
    <text evidence="2 13">Belongs to the sodium:solute symporter (SSF) (TC 2.A.21) family.</text>
</comment>
<feature type="transmembrane region" description="Helical" evidence="14">
    <location>
        <begin position="120"/>
        <end position="140"/>
    </location>
</feature>
<evidence type="ECO:0000256" key="4">
    <source>
        <dbReference type="ARBA" id="ARBA00022475"/>
    </source>
</evidence>
<evidence type="ECO:0000256" key="9">
    <source>
        <dbReference type="ARBA" id="ARBA00023065"/>
    </source>
</evidence>
<feature type="transmembrane region" description="Helical" evidence="14">
    <location>
        <begin position="184"/>
        <end position="202"/>
    </location>
</feature>
<proteinExistence type="inferred from homology"/>
<dbReference type="GO" id="GO:0015293">
    <property type="term" value="F:symporter activity"/>
    <property type="evidence" value="ECO:0007669"/>
    <property type="project" value="UniProtKB-KW"/>
</dbReference>
<keyword evidence="3" id="KW-0813">Transport</keyword>
<feature type="transmembrane region" description="Helical" evidence="14">
    <location>
        <begin position="146"/>
        <end position="172"/>
    </location>
</feature>
<feature type="transmembrane region" description="Helical" evidence="14">
    <location>
        <begin position="66"/>
        <end position="93"/>
    </location>
</feature>
<feature type="transmembrane region" description="Helical" evidence="14">
    <location>
        <begin position="36"/>
        <end position="60"/>
    </location>
</feature>
<dbReference type="PANTHER" id="PTHR48086">
    <property type="entry name" value="SODIUM/PROLINE SYMPORTER-RELATED"/>
    <property type="match status" value="1"/>
</dbReference>
<evidence type="ECO:0000256" key="10">
    <source>
        <dbReference type="ARBA" id="ARBA00023136"/>
    </source>
</evidence>
<dbReference type="AlphaFoldDB" id="A0A494WUV9"/>
<dbReference type="PANTHER" id="PTHR48086:SF3">
    <property type="entry name" value="SODIUM_PROLINE SYMPORTER"/>
    <property type="match status" value="1"/>
</dbReference>
<dbReference type="Gene3D" id="1.20.1730.10">
    <property type="entry name" value="Sodium/glucose cotransporter"/>
    <property type="match status" value="1"/>
</dbReference>
<keyword evidence="4" id="KW-1003">Cell membrane</keyword>
<dbReference type="PROSITE" id="PS50283">
    <property type="entry name" value="NA_SOLUT_SYMP_3"/>
    <property type="match status" value="1"/>
</dbReference>
<evidence type="ECO:0000313" key="16">
    <source>
        <dbReference type="Proteomes" id="UP000271256"/>
    </source>
</evidence>
<dbReference type="GO" id="GO:0005886">
    <property type="term" value="C:plasma membrane"/>
    <property type="evidence" value="ECO:0007669"/>
    <property type="project" value="UniProtKB-SubCell"/>
</dbReference>
<feature type="transmembrane region" description="Helical" evidence="14">
    <location>
        <begin position="238"/>
        <end position="260"/>
    </location>
</feature>
<keyword evidence="7 14" id="KW-1133">Transmembrane helix</keyword>
<evidence type="ECO:0000256" key="3">
    <source>
        <dbReference type="ARBA" id="ARBA00022448"/>
    </source>
</evidence>
<dbReference type="CDD" id="cd10322">
    <property type="entry name" value="SLC5sbd"/>
    <property type="match status" value="1"/>
</dbReference>
<feature type="transmembrane region" description="Helical" evidence="14">
    <location>
        <begin position="281"/>
        <end position="305"/>
    </location>
</feature>
<evidence type="ECO:0000256" key="14">
    <source>
        <dbReference type="SAM" id="Phobius"/>
    </source>
</evidence>
<feature type="transmembrane region" description="Helical" evidence="14">
    <location>
        <begin position="434"/>
        <end position="454"/>
    </location>
</feature>
<sequence length="515" mass="55620">MNAVQVTVFIIYFILLIYFSRQGYKKAGTLDDFTVGGWSMGLVINVATFTATWVSAASVLGVPSMLYGVGFAAITGWFAGWFFANALMPILAYKIRRPEFPVRTVPEFMRLRYEPFAERSYIQIIASLTMIAGYLIYVTIQIKGLGMIIATLTGIPYEVGVFVFAFFILVTVFGGMWSVATTDLFNTVIIMIGLVIAAIAILPQVGGWSEMFARAMEISTPAVQGGKPTPPGGLLDPLGTFTLSAMIGIFISNSLGASVAPHWPTRLLAAKNLRTAILTPLISTFIIAIVFLCLMVLGIGGRVLVPTMPAGKQTDWVMPMLISQFMNPVIAGIMLAAIFAAALSTANAMTFHSALAITYDIIRNLSRKTINPQTLITMTKFTLVILGIVAIILALNPPAFIAMAAACVFGLFGGTFIAPMYLGLYWKKANKLGGYLGSIVGGLTYVITNYLITIKAMPGTIPAIVLAVAASTLCIVIAAYVSPPPPREAWEPYFEPEISENTRQVIFKAMKNISK</sequence>
<feature type="transmembrane region" description="Helical" evidence="14">
    <location>
        <begin position="6"/>
        <end position="24"/>
    </location>
</feature>
<keyword evidence="9" id="KW-0406">Ion transport</keyword>
<dbReference type="RefSeq" id="WP_121451091.1">
    <property type="nucleotide sequence ID" value="NZ_RBWE01000001.1"/>
</dbReference>
<organism evidence="15 16">
    <name type="scientific">Desulfofundulus salinus</name>
    <dbReference type="NCBI Taxonomy" id="2419843"/>
    <lineage>
        <taxon>Bacteria</taxon>
        <taxon>Bacillati</taxon>
        <taxon>Bacillota</taxon>
        <taxon>Clostridia</taxon>
        <taxon>Eubacteriales</taxon>
        <taxon>Peptococcaceae</taxon>
        <taxon>Desulfofundulus</taxon>
    </lineage>
</organism>